<comment type="caution">
    <text evidence="1">The sequence shown here is derived from an EMBL/GenBank/DDBJ whole genome shotgun (WGS) entry which is preliminary data.</text>
</comment>
<protein>
    <submittedName>
        <fullName evidence="1">T-complex protein 1 subunit gamma-like protein</fullName>
    </submittedName>
</protein>
<name>A0A2K3KF66_TRIPR</name>
<accession>A0A2K3KF66</accession>
<reference evidence="1 2" key="1">
    <citation type="journal article" date="2014" name="Am. J. Bot.">
        <title>Genome assembly and annotation for red clover (Trifolium pratense; Fabaceae).</title>
        <authorList>
            <person name="Istvanek J."/>
            <person name="Jaros M."/>
            <person name="Krenek A."/>
            <person name="Repkova J."/>
        </authorList>
    </citation>
    <scope>NUCLEOTIDE SEQUENCE [LARGE SCALE GENOMIC DNA]</scope>
    <source>
        <strain evidence="2">cv. Tatra</strain>
        <tissue evidence="1">Young leaves</tissue>
    </source>
</reference>
<dbReference type="EMBL" id="ASHM01094325">
    <property type="protein sequence ID" value="PNX64947.1"/>
    <property type="molecule type" value="Genomic_DNA"/>
</dbReference>
<organism evidence="1 2">
    <name type="scientific">Trifolium pratense</name>
    <name type="common">Red clover</name>
    <dbReference type="NCBI Taxonomy" id="57577"/>
    <lineage>
        <taxon>Eukaryota</taxon>
        <taxon>Viridiplantae</taxon>
        <taxon>Streptophyta</taxon>
        <taxon>Embryophyta</taxon>
        <taxon>Tracheophyta</taxon>
        <taxon>Spermatophyta</taxon>
        <taxon>Magnoliopsida</taxon>
        <taxon>eudicotyledons</taxon>
        <taxon>Gunneridae</taxon>
        <taxon>Pentapetalae</taxon>
        <taxon>rosids</taxon>
        <taxon>fabids</taxon>
        <taxon>Fabales</taxon>
        <taxon>Fabaceae</taxon>
        <taxon>Papilionoideae</taxon>
        <taxon>50 kb inversion clade</taxon>
        <taxon>NPAAA clade</taxon>
        <taxon>Hologalegina</taxon>
        <taxon>IRL clade</taxon>
        <taxon>Trifolieae</taxon>
        <taxon>Trifolium</taxon>
    </lineage>
</organism>
<evidence type="ECO:0000313" key="2">
    <source>
        <dbReference type="Proteomes" id="UP000236291"/>
    </source>
</evidence>
<gene>
    <name evidence="1" type="ORF">L195_g054285</name>
</gene>
<evidence type="ECO:0000313" key="1">
    <source>
        <dbReference type="EMBL" id="PNX64947.1"/>
    </source>
</evidence>
<proteinExistence type="predicted"/>
<dbReference type="Proteomes" id="UP000236291">
    <property type="component" value="Unassembled WGS sequence"/>
</dbReference>
<sequence>MFSLWADTSNFHPLSHICEHPPPPKPPDWVAIMTLSLKLSLLVTTAKHFAETQPTYVYSFSFLQTSLQLFDEKSQWHNSVWIAISTVSVAILDRISMPTYAHLQGTMLRLVNVNGGIGNKFTSELGTLFAELAIDITTVGVAIGQSLQEVDHANVYNSDHGASMLSIIAKKLQSMLLAKE</sequence>
<reference evidence="1 2" key="2">
    <citation type="journal article" date="2017" name="Front. Plant Sci.">
        <title>Gene Classification and Mining of Molecular Markers Useful in Red Clover (Trifolium pratense) Breeding.</title>
        <authorList>
            <person name="Istvanek J."/>
            <person name="Dluhosova J."/>
            <person name="Dluhos P."/>
            <person name="Patkova L."/>
            <person name="Nedelnik J."/>
            <person name="Repkova J."/>
        </authorList>
    </citation>
    <scope>NUCLEOTIDE SEQUENCE [LARGE SCALE GENOMIC DNA]</scope>
    <source>
        <strain evidence="2">cv. Tatra</strain>
        <tissue evidence="1">Young leaves</tissue>
    </source>
</reference>
<dbReference type="AlphaFoldDB" id="A0A2K3KF66"/>
<dbReference type="STRING" id="57577.A0A2K3KF66"/>